<proteinExistence type="predicted"/>
<dbReference type="SUPFAM" id="SSF53335">
    <property type="entry name" value="S-adenosyl-L-methionine-dependent methyltransferases"/>
    <property type="match status" value="1"/>
</dbReference>
<dbReference type="EMBL" id="CP000378">
    <property type="protein sequence ID" value="ABF76001.1"/>
    <property type="molecule type" value="Genomic_DNA"/>
</dbReference>
<keyword evidence="1" id="KW-0175">Coiled coil</keyword>
<feature type="coiled-coil region" evidence="1">
    <location>
        <begin position="33"/>
        <end position="60"/>
    </location>
</feature>
<sequence length="356" mass="40077">METGMVKAALKVIGRPIWKRMQFRINAAIDGRIERDRAEIERLKQVIVGLQKMVESLYLERGCESEHFDLDKRIAHAIGQRIFVPSDPVFDDQAPFMQYSTCSAADMLHPEHARICAMLGLPPMYQRKFWEWTYIIHHLNRLGMLKPGRRGLGFGVGQERLPALFAKLGCSIVATDAPPEIGQSSGWSQTGQHSSALDELRFPAIVADKIFDRSVTHQYCDMNAIAPSLRDFDFNWSSCCFEHLGNLEAGLQFVINSMDTLKPGGVAVHTTEYNLSSNDDTSREGGTVIYRKRDMEELVTRLRDRGYEVETFAPAPHAHALDFHVDAPPYSNNPHLKLRLAGYTTTSAGICVRRIG</sequence>
<dbReference type="InterPro" id="IPR029063">
    <property type="entry name" value="SAM-dependent_MTases_sf"/>
</dbReference>
<evidence type="ECO:0000313" key="2">
    <source>
        <dbReference type="EMBL" id="ABF76001.1"/>
    </source>
</evidence>
<accession>A0A0H2XPV9</accession>
<dbReference type="AlphaFoldDB" id="A0A0H2XPV9"/>
<dbReference type="HOGENOM" id="CLU_059702_0_0_4"/>
<evidence type="ECO:0000256" key="1">
    <source>
        <dbReference type="SAM" id="Coils"/>
    </source>
</evidence>
<dbReference type="Gene3D" id="3.40.50.150">
    <property type="entry name" value="Vaccinia Virus protein VP39"/>
    <property type="match status" value="1"/>
</dbReference>
<name>A0A0H2XPV9_BURO1</name>
<reference evidence="2" key="1">
    <citation type="submission" date="2006-05" db="EMBL/GenBank/DDBJ databases">
        <title>Complete sequence of chromosome 1 of Burkholderia cenocepacia AU 1054.</title>
        <authorList>
            <consortium name="US DOE Joint Genome Institute"/>
            <person name="Copeland A."/>
            <person name="Lucas S."/>
            <person name="Lapidus A."/>
            <person name="Barry K."/>
            <person name="Detter J.C."/>
            <person name="Glavina del Rio T."/>
            <person name="Hammon N."/>
            <person name="Israni S."/>
            <person name="Dalin E."/>
            <person name="Tice H."/>
            <person name="Pitluck S."/>
            <person name="Chain P."/>
            <person name="Malfatti S."/>
            <person name="Shin M."/>
            <person name="Vergez L."/>
            <person name="Schmutz J."/>
            <person name="Larimer F."/>
            <person name="Land M."/>
            <person name="Hauser L."/>
            <person name="Kyrpides N."/>
            <person name="Lykidis A."/>
            <person name="LiPuma J.J."/>
            <person name="Konstantinidis K."/>
            <person name="Tiedje J.M."/>
            <person name="Richardson P."/>
        </authorList>
    </citation>
    <scope>NUCLEOTIDE SEQUENCE [LARGE SCALE GENOMIC DNA]</scope>
    <source>
        <strain evidence="2">AU 1054</strain>
    </source>
</reference>
<gene>
    <name evidence="2" type="ordered locus">Bcen_1094</name>
</gene>
<organism evidence="2">
    <name type="scientific">Burkholderia orbicola (strain AU 1054)</name>
    <dbReference type="NCBI Taxonomy" id="331271"/>
    <lineage>
        <taxon>Bacteria</taxon>
        <taxon>Pseudomonadati</taxon>
        <taxon>Pseudomonadota</taxon>
        <taxon>Betaproteobacteria</taxon>
        <taxon>Burkholderiales</taxon>
        <taxon>Burkholderiaceae</taxon>
        <taxon>Burkholderia</taxon>
        <taxon>Burkholderia cepacia complex</taxon>
        <taxon>Burkholderia orbicola</taxon>
    </lineage>
</organism>
<protein>
    <submittedName>
        <fullName evidence="2">Uncharacterized protein</fullName>
    </submittedName>
</protein>